<evidence type="ECO:0000313" key="2">
    <source>
        <dbReference type="Proteomes" id="UP000092445"/>
    </source>
</evidence>
<keyword evidence="2" id="KW-1185">Reference proteome</keyword>
<organism evidence="1 2">
    <name type="scientific">Glossina pallidipes</name>
    <name type="common">Tsetse fly</name>
    <dbReference type="NCBI Taxonomy" id="7398"/>
    <lineage>
        <taxon>Eukaryota</taxon>
        <taxon>Metazoa</taxon>
        <taxon>Ecdysozoa</taxon>
        <taxon>Arthropoda</taxon>
        <taxon>Hexapoda</taxon>
        <taxon>Insecta</taxon>
        <taxon>Pterygota</taxon>
        <taxon>Neoptera</taxon>
        <taxon>Endopterygota</taxon>
        <taxon>Diptera</taxon>
        <taxon>Brachycera</taxon>
        <taxon>Muscomorpha</taxon>
        <taxon>Hippoboscoidea</taxon>
        <taxon>Glossinidae</taxon>
        <taxon>Glossina</taxon>
    </lineage>
</organism>
<name>A0A1A9ZJC8_GLOPL</name>
<evidence type="ECO:0000313" key="1">
    <source>
        <dbReference type="EnsemblMetazoa" id="GPAI016616-PA"/>
    </source>
</evidence>
<reference evidence="1" key="2">
    <citation type="submission" date="2020-05" db="UniProtKB">
        <authorList>
            <consortium name="EnsemblMetazoa"/>
        </authorList>
    </citation>
    <scope>IDENTIFICATION</scope>
    <source>
        <strain evidence="1">IAEA</strain>
    </source>
</reference>
<dbReference type="Proteomes" id="UP000092445">
    <property type="component" value="Unassembled WGS sequence"/>
</dbReference>
<dbReference type="EnsemblMetazoa" id="GPAI016616-RA">
    <property type="protein sequence ID" value="GPAI016616-PA"/>
    <property type="gene ID" value="GPAI016616"/>
</dbReference>
<dbReference type="AlphaFoldDB" id="A0A1A9ZJC8"/>
<sequence>MKIKIVYKKLKHRLNRKSNRNLEEPFQDIKSDNIYVKLRNKLAFNSALCCPLHKTLQVPGLDMQCWILLCLSCTHMFTFTTSKSALTAAAHKDLCPITTQHFLSPKSKEENRTKNVSTSLAQNHASVCQRYKLRNFEIFHCRH</sequence>
<proteinExistence type="predicted"/>
<reference evidence="2" key="1">
    <citation type="submission" date="2014-03" db="EMBL/GenBank/DDBJ databases">
        <authorList>
            <person name="Aksoy S."/>
            <person name="Warren W."/>
            <person name="Wilson R.K."/>
        </authorList>
    </citation>
    <scope>NUCLEOTIDE SEQUENCE [LARGE SCALE GENOMIC DNA]</scope>
    <source>
        <strain evidence="2">IAEA</strain>
    </source>
</reference>
<accession>A0A1A9ZJC8</accession>
<protein>
    <submittedName>
        <fullName evidence="1">Uncharacterized protein</fullName>
    </submittedName>
</protein>
<dbReference type="VEuPathDB" id="VectorBase:GPAI016616"/>